<evidence type="ECO:0000313" key="2">
    <source>
        <dbReference type="EMBL" id="OEG13984.1"/>
    </source>
</evidence>
<dbReference type="RefSeq" id="WP_069645034.1">
    <property type="nucleotide sequence ID" value="NZ_MIJZ01000001.1"/>
</dbReference>
<dbReference type="EMBL" id="MIJZ01000001">
    <property type="protein sequence ID" value="OEG13984.1"/>
    <property type="molecule type" value="Genomic_DNA"/>
</dbReference>
<protein>
    <submittedName>
        <fullName evidence="2">Uncharacterized protein</fullName>
    </submittedName>
</protein>
<name>A0A1E5GMQ9_9ENTE</name>
<evidence type="ECO:0000256" key="1">
    <source>
        <dbReference type="SAM" id="Phobius"/>
    </source>
</evidence>
<reference evidence="3" key="1">
    <citation type="submission" date="2016-09" db="EMBL/GenBank/DDBJ databases">
        <authorList>
            <person name="Gulvik C.A."/>
        </authorList>
    </citation>
    <scope>NUCLEOTIDE SEQUENCE [LARGE SCALE GENOMIC DNA]</scope>
    <source>
        <strain evidence="3">DSM 23328</strain>
    </source>
</reference>
<dbReference type="AlphaFoldDB" id="A0A1E5GMQ9"/>
<evidence type="ECO:0000313" key="3">
    <source>
        <dbReference type="Proteomes" id="UP000094068"/>
    </source>
</evidence>
<organism evidence="2 3">
    <name type="scientific">Enterococcus ureasiticus</name>
    <dbReference type="NCBI Taxonomy" id="903984"/>
    <lineage>
        <taxon>Bacteria</taxon>
        <taxon>Bacillati</taxon>
        <taxon>Bacillota</taxon>
        <taxon>Bacilli</taxon>
        <taxon>Lactobacillales</taxon>
        <taxon>Enterococcaceae</taxon>
        <taxon>Enterococcus</taxon>
    </lineage>
</organism>
<dbReference type="OrthoDB" id="2183310at2"/>
<sequence>MTLLDWIAVISLAIAIIFLLFIFLLMVGIIKANKEQRKLRLIRTRNKRKRKVIARKKRQLKKKKNKRIIGSFLCLLVTVLGATTSMYAIYYQSTNLSQEDKKVIVSGYYNLRDIEEQLQLAESGEGDRAEQNLDNLSLRLAAFALNKADYRINGEGQIRINRYYSSMKELGINLSSQSKGFYKDASLLESFRGDIERVKKNEQAVIKQFKINEKSLAEKK</sequence>
<comment type="caution">
    <text evidence="2">The sequence shown here is derived from an EMBL/GenBank/DDBJ whole genome shotgun (WGS) entry which is preliminary data.</text>
</comment>
<gene>
    <name evidence="2" type="ORF">BCR21_03050</name>
</gene>
<keyword evidence="1" id="KW-1133">Transmembrane helix</keyword>
<keyword evidence="1" id="KW-0472">Membrane</keyword>
<dbReference type="STRING" id="903984.BCR21_03050"/>
<proteinExistence type="predicted"/>
<keyword evidence="3" id="KW-1185">Reference proteome</keyword>
<keyword evidence="1" id="KW-0812">Transmembrane</keyword>
<feature type="transmembrane region" description="Helical" evidence="1">
    <location>
        <begin position="68"/>
        <end position="90"/>
    </location>
</feature>
<dbReference type="Proteomes" id="UP000094068">
    <property type="component" value="Unassembled WGS sequence"/>
</dbReference>
<accession>A0A1E5GMQ9</accession>
<feature type="transmembrane region" description="Helical" evidence="1">
    <location>
        <begin position="6"/>
        <end position="30"/>
    </location>
</feature>